<evidence type="ECO:0000313" key="2">
    <source>
        <dbReference type="EMBL" id="KUF15926.1"/>
    </source>
</evidence>
<dbReference type="AlphaFoldDB" id="A0A0W7WZE4"/>
<dbReference type="SUPFAM" id="SSF47413">
    <property type="entry name" value="lambda repressor-like DNA-binding domains"/>
    <property type="match status" value="1"/>
</dbReference>
<organism evidence="2 3">
    <name type="scientific">Streptomyces silvensis</name>
    <dbReference type="NCBI Taxonomy" id="1765722"/>
    <lineage>
        <taxon>Bacteria</taxon>
        <taxon>Bacillati</taxon>
        <taxon>Actinomycetota</taxon>
        <taxon>Actinomycetes</taxon>
        <taxon>Kitasatosporales</taxon>
        <taxon>Streptomycetaceae</taxon>
        <taxon>Streptomyces</taxon>
    </lineage>
</organism>
<gene>
    <name evidence="2" type="ORF">AT728_12855</name>
</gene>
<dbReference type="Pfam" id="PF13560">
    <property type="entry name" value="HTH_31"/>
    <property type="match status" value="1"/>
</dbReference>
<dbReference type="RefSeq" id="WP_058849878.1">
    <property type="nucleotide sequence ID" value="NZ_LOCL01000042.1"/>
</dbReference>
<dbReference type="OrthoDB" id="3213425at2"/>
<name>A0A0W7WZE4_9ACTN</name>
<proteinExistence type="predicted"/>
<keyword evidence="3" id="KW-1185">Reference proteome</keyword>
<dbReference type="STRING" id="1765722.AT728_12855"/>
<dbReference type="InterPro" id="IPR010982">
    <property type="entry name" value="Lambda_DNA-bd_dom_sf"/>
</dbReference>
<protein>
    <recommendedName>
        <fullName evidence="1">HTH cro/C1-type domain-containing protein</fullName>
    </recommendedName>
</protein>
<dbReference type="Proteomes" id="UP000054804">
    <property type="component" value="Unassembled WGS sequence"/>
</dbReference>
<dbReference type="GO" id="GO:0003677">
    <property type="term" value="F:DNA binding"/>
    <property type="evidence" value="ECO:0007669"/>
    <property type="project" value="InterPro"/>
</dbReference>
<dbReference type="Gene3D" id="1.10.260.40">
    <property type="entry name" value="lambda repressor-like DNA-binding domains"/>
    <property type="match status" value="1"/>
</dbReference>
<dbReference type="InterPro" id="IPR001387">
    <property type="entry name" value="Cro/C1-type_HTH"/>
</dbReference>
<evidence type="ECO:0000259" key="1">
    <source>
        <dbReference type="SMART" id="SM00530"/>
    </source>
</evidence>
<comment type="caution">
    <text evidence="2">The sequence shown here is derived from an EMBL/GenBank/DDBJ whole genome shotgun (WGS) entry which is preliminary data.</text>
</comment>
<dbReference type="EMBL" id="LOCL01000042">
    <property type="protein sequence ID" value="KUF15926.1"/>
    <property type="molecule type" value="Genomic_DNA"/>
</dbReference>
<dbReference type="SMART" id="SM00530">
    <property type="entry name" value="HTH_XRE"/>
    <property type="match status" value="1"/>
</dbReference>
<dbReference type="CDD" id="cd00093">
    <property type="entry name" value="HTH_XRE"/>
    <property type="match status" value="1"/>
</dbReference>
<accession>A0A0W7WZE4</accession>
<evidence type="ECO:0000313" key="3">
    <source>
        <dbReference type="Proteomes" id="UP000054804"/>
    </source>
</evidence>
<feature type="domain" description="HTH cro/C1-type" evidence="1">
    <location>
        <begin position="32"/>
        <end position="88"/>
    </location>
</feature>
<reference evidence="2 3" key="1">
    <citation type="submission" date="2015-12" db="EMBL/GenBank/DDBJ databases">
        <title>Draft genome sequence of Streptomyces silvensis ATCC 53525, a producer of novel hormone antagonists.</title>
        <authorList>
            <person name="Johnston C.W."/>
            <person name="Li Y."/>
            <person name="Magarvey N.A."/>
        </authorList>
    </citation>
    <scope>NUCLEOTIDE SEQUENCE [LARGE SCALE GENOMIC DNA]</scope>
    <source>
        <strain evidence="2 3">ATCC 53525</strain>
    </source>
</reference>
<sequence length="434" mass="46777">MTGYTPPTALPAWLVGDSELRAAAARHDFGTVFRLARKRAGISYSQIAAECDIKPDRVGTLARGRGEVATFEKIAQICDALRIPGRLVGLAERPWETGPHASVGAEVGEELLRRHFLGVAGLAATMPAFLARPSGRIGPAKVTCLRERTARLRRLDEVLGGGDTYRVYTAEYQATKKLLRDATYDDATGRALLSVLAEQAQQAGWAAFDGGREADATSLYEASRVAALDAGAPALVGNALAFLAYQRLGGDRRAGAEIASRSTDTIDGRTPASVRALLHERRAWACAVADLATEAERSLVAAHEALAEADGQPQPQPDWATWVDSTELDIMTGRCWAELRRPLRAVPVLEQALARYDDSHARDKALYSSWLAQAYLTAGEAEQAAVVTSRALALSDGVASVRPRRRLEPVLAELSAARYRDLPAVAEVLEQARF</sequence>